<name>A0A1I3D3U4_9BURK</name>
<dbReference type="RefSeq" id="WP_245811273.1">
    <property type="nucleotide sequence ID" value="NZ_CP041743.1"/>
</dbReference>
<feature type="chain" id="PRO_5011704650" description="EF-hand domain-containing protein" evidence="1">
    <location>
        <begin position="25"/>
        <end position="127"/>
    </location>
</feature>
<reference evidence="3 4" key="1">
    <citation type="submission" date="2016-10" db="EMBL/GenBank/DDBJ databases">
        <authorList>
            <person name="de Groot N.N."/>
        </authorList>
    </citation>
    <scope>NUCLEOTIDE SEQUENCE [LARGE SCALE GENOMIC DNA]</scope>
    <source>
        <strain evidence="3 4">LMG 23650</strain>
    </source>
</reference>
<evidence type="ECO:0000259" key="2">
    <source>
        <dbReference type="PROSITE" id="PS50222"/>
    </source>
</evidence>
<sequence>MTMRMTVRVCLIAGLLGVVSGAYAAGDTQAVAPANASGHGGVDGPFFPTRLPMAKQTPSTGTTLDQQADARLDASLKSTALGQGAMTQAQAQQAGLGYVANNFKTIDRNGTGKVTADDVKRYLESSK</sequence>
<proteinExistence type="predicted"/>
<dbReference type="PROSITE" id="PS00018">
    <property type="entry name" value="EF_HAND_1"/>
    <property type="match status" value="1"/>
</dbReference>
<dbReference type="Proteomes" id="UP000199548">
    <property type="component" value="Unassembled WGS sequence"/>
</dbReference>
<accession>A0A1I3D3U4</accession>
<protein>
    <recommendedName>
        <fullName evidence="2">EF-hand domain-containing protein</fullName>
    </recommendedName>
</protein>
<feature type="signal peptide" evidence="1">
    <location>
        <begin position="1"/>
        <end position="24"/>
    </location>
</feature>
<dbReference type="GO" id="GO:0005509">
    <property type="term" value="F:calcium ion binding"/>
    <property type="evidence" value="ECO:0007669"/>
    <property type="project" value="InterPro"/>
</dbReference>
<dbReference type="AlphaFoldDB" id="A0A1I3D3U4"/>
<dbReference type="PROSITE" id="PS50222">
    <property type="entry name" value="EF_HAND_2"/>
    <property type="match status" value="1"/>
</dbReference>
<keyword evidence="4" id="KW-1185">Reference proteome</keyword>
<feature type="domain" description="EF-hand" evidence="2">
    <location>
        <begin position="103"/>
        <end position="127"/>
    </location>
</feature>
<gene>
    <name evidence="3" type="ORF">SAMN05192543_10197</name>
</gene>
<dbReference type="EMBL" id="FOQU01000001">
    <property type="protein sequence ID" value="SFH81410.1"/>
    <property type="molecule type" value="Genomic_DNA"/>
</dbReference>
<evidence type="ECO:0000313" key="3">
    <source>
        <dbReference type="EMBL" id="SFH81410.1"/>
    </source>
</evidence>
<evidence type="ECO:0000313" key="4">
    <source>
        <dbReference type="Proteomes" id="UP000199548"/>
    </source>
</evidence>
<organism evidence="3 4">
    <name type="scientific">Paraburkholderia megapolitana</name>
    <dbReference type="NCBI Taxonomy" id="420953"/>
    <lineage>
        <taxon>Bacteria</taxon>
        <taxon>Pseudomonadati</taxon>
        <taxon>Pseudomonadota</taxon>
        <taxon>Betaproteobacteria</taxon>
        <taxon>Burkholderiales</taxon>
        <taxon>Burkholderiaceae</taxon>
        <taxon>Paraburkholderia</taxon>
    </lineage>
</organism>
<dbReference type="InterPro" id="IPR002048">
    <property type="entry name" value="EF_hand_dom"/>
</dbReference>
<dbReference type="STRING" id="420953.SAMN05192543_10197"/>
<keyword evidence="1" id="KW-0732">Signal</keyword>
<dbReference type="InterPro" id="IPR018247">
    <property type="entry name" value="EF_Hand_1_Ca_BS"/>
</dbReference>
<evidence type="ECO:0000256" key="1">
    <source>
        <dbReference type="SAM" id="SignalP"/>
    </source>
</evidence>